<dbReference type="Proteomes" id="UP000515211">
    <property type="component" value="Unplaced"/>
</dbReference>
<accession>A0A6P4BW79</accession>
<dbReference type="Pfam" id="PF23310">
    <property type="entry name" value="TPR_27"/>
    <property type="match status" value="1"/>
</dbReference>
<keyword evidence="2" id="KW-1185">Reference proteome</keyword>
<evidence type="ECO:0000313" key="3">
    <source>
        <dbReference type="RefSeq" id="XP_015947190.1"/>
    </source>
</evidence>
<dbReference type="KEGG" id="adu:107472155"/>
<proteinExistence type="predicted"/>
<reference evidence="3" key="1">
    <citation type="submission" date="2025-08" db="UniProtKB">
        <authorList>
            <consortium name="RefSeq"/>
        </authorList>
    </citation>
    <scope>IDENTIFICATION</scope>
    <source>
        <tissue evidence="3">Whole plant</tissue>
    </source>
</reference>
<evidence type="ECO:0000313" key="2">
    <source>
        <dbReference type="Proteomes" id="UP000515211"/>
    </source>
</evidence>
<gene>
    <name evidence="3" type="primary">LOC107472155</name>
</gene>
<feature type="domain" description="At2g35280-like TPR" evidence="1">
    <location>
        <begin position="3"/>
        <end position="85"/>
    </location>
</feature>
<sequence length="160" mass="18125">MGTGHPKLLFREALREIFMRCNHDIGFQMLNSASSRGHETAKYALSMTLLLRRDDNEGKGKGIELYHELDAAGLLADCNVRFFLIMTMSWLGEVQMPHIEEQHTVCASPRCSTRGHIGLLYDYHRQAVEQNSVHAFGGAAHIPCIHCRTNYELIVFINLP</sequence>
<protein>
    <submittedName>
        <fullName evidence="3">Uncharacterized protein LOC107472155</fullName>
    </submittedName>
</protein>
<dbReference type="InterPro" id="IPR057136">
    <property type="entry name" value="At2g35280_TPR_dom"/>
</dbReference>
<dbReference type="AlphaFoldDB" id="A0A6P4BW79"/>
<dbReference type="RefSeq" id="XP_015947190.1">
    <property type="nucleotide sequence ID" value="XM_016091704.1"/>
</dbReference>
<evidence type="ECO:0000259" key="1">
    <source>
        <dbReference type="Pfam" id="PF23310"/>
    </source>
</evidence>
<dbReference type="GeneID" id="107472155"/>
<name>A0A6P4BW79_ARADU</name>
<organism evidence="2 3">
    <name type="scientific">Arachis duranensis</name>
    <name type="common">Wild peanut</name>
    <dbReference type="NCBI Taxonomy" id="130453"/>
    <lineage>
        <taxon>Eukaryota</taxon>
        <taxon>Viridiplantae</taxon>
        <taxon>Streptophyta</taxon>
        <taxon>Embryophyta</taxon>
        <taxon>Tracheophyta</taxon>
        <taxon>Spermatophyta</taxon>
        <taxon>Magnoliopsida</taxon>
        <taxon>eudicotyledons</taxon>
        <taxon>Gunneridae</taxon>
        <taxon>Pentapetalae</taxon>
        <taxon>rosids</taxon>
        <taxon>fabids</taxon>
        <taxon>Fabales</taxon>
        <taxon>Fabaceae</taxon>
        <taxon>Papilionoideae</taxon>
        <taxon>50 kb inversion clade</taxon>
        <taxon>dalbergioids sensu lato</taxon>
        <taxon>Dalbergieae</taxon>
        <taxon>Pterocarpus clade</taxon>
        <taxon>Arachis</taxon>
    </lineage>
</organism>